<evidence type="ECO:0000256" key="1">
    <source>
        <dbReference type="SAM" id="Coils"/>
    </source>
</evidence>
<evidence type="ECO:0000313" key="3">
    <source>
        <dbReference type="Proteomes" id="UP000006048"/>
    </source>
</evidence>
<name>I4B0Z5_TURPD</name>
<dbReference type="RefSeq" id="WP_014801472.1">
    <property type="nucleotide sequence ID" value="NC_018020.1"/>
</dbReference>
<dbReference type="PATRIC" id="fig|869212.3.peg.254"/>
<dbReference type="EMBL" id="CP002959">
    <property type="protein sequence ID" value="AFM10952.1"/>
    <property type="molecule type" value="Genomic_DNA"/>
</dbReference>
<reference evidence="2 3" key="1">
    <citation type="submission" date="2012-06" db="EMBL/GenBank/DDBJ databases">
        <title>The complete chromosome of genome of Turneriella parva DSM 21527.</title>
        <authorList>
            <consortium name="US DOE Joint Genome Institute (JGI-PGF)"/>
            <person name="Lucas S."/>
            <person name="Han J."/>
            <person name="Lapidus A."/>
            <person name="Bruce D."/>
            <person name="Goodwin L."/>
            <person name="Pitluck S."/>
            <person name="Peters L."/>
            <person name="Kyrpides N."/>
            <person name="Mavromatis K."/>
            <person name="Ivanova N."/>
            <person name="Mikhailova N."/>
            <person name="Chertkov O."/>
            <person name="Detter J.C."/>
            <person name="Tapia R."/>
            <person name="Han C."/>
            <person name="Land M."/>
            <person name="Hauser L."/>
            <person name="Markowitz V."/>
            <person name="Cheng J.-F."/>
            <person name="Hugenholtz P."/>
            <person name="Woyke T."/>
            <person name="Wu D."/>
            <person name="Gronow S."/>
            <person name="Wellnitz S."/>
            <person name="Brambilla E."/>
            <person name="Klenk H.-P."/>
            <person name="Eisen J.A."/>
        </authorList>
    </citation>
    <scope>NUCLEOTIDE SEQUENCE [LARGE SCALE GENOMIC DNA]</scope>
    <source>
        <strain evidence="3">ATCC BAA-1111 / DSM 21527 / NCTC 11395 / H</strain>
    </source>
</reference>
<dbReference type="KEGG" id="tpx:Turpa_0292"/>
<feature type="coiled-coil region" evidence="1">
    <location>
        <begin position="8"/>
        <end position="77"/>
    </location>
</feature>
<dbReference type="OrthoDB" id="362649at2"/>
<dbReference type="AlphaFoldDB" id="I4B0Z5"/>
<sequence>MAVDQATKKLYNERIGQQKLQIAEYEKELAAYKKAMTTNKKLKPFFHLGNISQLLQIVNLQMEMNEISEQMMQVKNNSFLDNARKNLYKIFADLDAVVKGDVDESIDFNRDELDKIAPFNPKQRLNLYRHIRRAIDKLIQAYGQNTKWLWSFPELYSKSAVLGKNLIDFREVQSKRDPREEFFYDRKELVQLVKDDLLDASNRYRDKYEISTKATGDLIMAIKLLDGLRRVATVVKDDAMAAKAKTGIESYKARIESEKDEKKPVAKK</sequence>
<keyword evidence="1" id="KW-0175">Coiled coil</keyword>
<keyword evidence="3" id="KW-1185">Reference proteome</keyword>
<dbReference type="Proteomes" id="UP000006048">
    <property type="component" value="Chromosome"/>
</dbReference>
<organism evidence="2 3">
    <name type="scientific">Turneriella parva (strain ATCC BAA-1111 / DSM 21527 / NCTC 11395 / H)</name>
    <name type="common">Leptospira parva</name>
    <dbReference type="NCBI Taxonomy" id="869212"/>
    <lineage>
        <taxon>Bacteria</taxon>
        <taxon>Pseudomonadati</taxon>
        <taxon>Spirochaetota</taxon>
        <taxon>Spirochaetia</taxon>
        <taxon>Leptospirales</taxon>
        <taxon>Leptospiraceae</taxon>
        <taxon>Turneriella</taxon>
    </lineage>
</organism>
<gene>
    <name evidence="2" type="ordered locus">Turpa_0292</name>
</gene>
<dbReference type="STRING" id="869212.Turpa_0292"/>
<evidence type="ECO:0000313" key="2">
    <source>
        <dbReference type="EMBL" id="AFM10952.1"/>
    </source>
</evidence>
<proteinExistence type="predicted"/>
<protein>
    <submittedName>
        <fullName evidence="2">Uncharacterized protein</fullName>
    </submittedName>
</protein>
<dbReference type="HOGENOM" id="CLU_089660_0_0_12"/>
<accession>I4B0Z5</accession>